<gene>
    <name evidence="1" type="ORF">GH754_17575</name>
</gene>
<evidence type="ECO:0008006" key="3">
    <source>
        <dbReference type="Google" id="ProtNLM"/>
    </source>
</evidence>
<dbReference type="OrthoDB" id="2971867at2"/>
<accession>A0A6G1XAW9</accession>
<sequence length="76" mass="9394">MYGLMISEIEKKEFEYLLKREMEELILDLKSRNIDHVVKRAMRERYQILFRLFKRFADQSECLKYLPSKYFSQHLG</sequence>
<organism evidence="1 2">
    <name type="scientific">Salinibacillus xinjiangensis</name>
    <dbReference type="NCBI Taxonomy" id="1229268"/>
    <lineage>
        <taxon>Bacteria</taxon>
        <taxon>Bacillati</taxon>
        <taxon>Bacillota</taxon>
        <taxon>Bacilli</taxon>
        <taxon>Bacillales</taxon>
        <taxon>Bacillaceae</taxon>
        <taxon>Salinibacillus</taxon>
    </lineage>
</organism>
<proteinExistence type="predicted"/>
<keyword evidence="2" id="KW-1185">Reference proteome</keyword>
<comment type="caution">
    <text evidence="1">The sequence shown here is derived from an EMBL/GenBank/DDBJ whole genome shotgun (WGS) entry which is preliminary data.</text>
</comment>
<evidence type="ECO:0000313" key="2">
    <source>
        <dbReference type="Proteomes" id="UP000480185"/>
    </source>
</evidence>
<protein>
    <recommendedName>
        <fullName evidence="3">DUF2508 family protein</fullName>
    </recommendedName>
</protein>
<dbReference type="AlphaFoldDB" id="A0A6G1XAW9"/>
<name>A0A6G1XAW9_9BACI</name>
<dbReference type="RefSeq" id="WP_153729945.1">
    <property type="nucleotide sequence ID" value="NZ_WJNH01000015.1"/>
</dbReference>
<evidence type="ECO:0000313" key="1">
    <source>
        <dbReference type="EMBL" id="MRG88069.1"/>
    </source>
</evidence>
<dbReference type="EMBL" id="WJNH01000015">
    <property type="protein sequence ID" value="MRG88069.1"/>
    <property type="molecule type" value="Genomic_DNA"/>
</dbReference>
<dbReference type="Proteomes" id="UP000480185">
    <property type="component" value="Unassembled WGS sequence"/>
</dbReference>
<reference evidence="1 2" key="1">
    <citation type="submission" date="2019-11" db="EMBL/GenBank/DDBJ databases">
        <authorList>
            <person name="Li J."/>
        </authorList>
    </citation>
    <scope>NUCLEOTIDE SEQUENCE [LARGE SCALE GENOMIC DNA]</scope>
    <source>
        <strain evidence="1 2">J4</strain>
    </source>
</reference>